<proteinExistence type="predicted"/>
<gene>
    <name evidence="1" type="ORF">FAES_3082</name>
</gene>
<protein>
    <submittedName>
        <fullName evidence="1">Uncharacterized protein</fullName>
    </submittedName>
</protein>
<evidence type="ECO:0000313" key="2">
    <source>
        <dbReference type="Proteomes" id="UP000011058"/>
    </source>
</evidence>
<dbReference type="AlphaFoldDB" id="I0KAD8"/>
<dbReference type="HOGENOM" id="CLU_3183926_0_0_10"/>
<organism evidence="1 2">
    <name type="scientific">Fibrella aestuarina BUZ 2</name>
    <dbReference type="NCBI Taxonomy" id="1166018"/>
    <lineage>
        <taxon>Bacteria</taxon>
        <taxon>Pseudomonadati</taxon>
        <taxon>Bacteroidota</taxon>
        <taxon>Cytophagia</taxon>
        <taxon>Cytophagales</taxon>
        <taxon>Spirosomataceae</taxon>
        <taxon>Fibrella</taxon>
    </lineage>
</organism>
<dbReference type="Proteomes" id="UP000011058">
    <property type="component" value="Chromosome"/>
</dbReference>
<dbReference type="EMBL" id="HE796683">
    <property type="protein sequence ID" value="CCH01091.1"/>
    <property type="molecule type" value="Genomic_DNA"/>
</dbReference>
<dbReference type="RefSeq" id="WP_015332190.1">
    <property type="nucleotide sequence ID" value="NC_020054.1"/>
</dbReference>
<keyword evidence="2" id="KW-1185">Reference proteome</keyword>
<reference evidence="1 2" key="1">
    <citation type="journal article" date="2012" name="J. Bacteriol.">
        <title>Genome Sequence of Fibrella aestuarina BUZ 2T, a Filamentous Marine Bacterium.</title>
        <authorList>
            <person name="Filippini M."/>
            <person name="Qi W."/>
            <person name="Blom J."/>
            <person name="Goesmann A."/>
            <person name="Smits T.H."/>
            <person name="Bagheri H.C."/>
        </authorList>
    </citation>
    <scope>NUCLEOTIDE SEQUENCE [LARGE SCALE GENOMIC DNA]</scope>
    <source>
        <strain evidence="2">BUZ 2T</strain>
    </source>
</reference>
<dbReference type="KEGG" id="fae:FAES_3082"/>
<name>I0KAD8_9BACT</name>
<evidence type="ECO:0000313" key="1">
    <source>
        <dbReference type="EMBL" id="CCH01091.1"/>
    </source>
</evidence>
<accession>I0KAD8</accession>
<sequence>MKAHKTRLSISFKWLIQIVQWMNMPERIFQPVVTPNTIRAGWERHN</sequence>
<dbReference type="STRING" id="1166018.FAES_3082"/>